<evidence type="ECO:0000313" key="1">
    <source>
        <dbReference type="EMBL" id="KAA6313558.1"/>
    </source>
</evidence>
<organism evidence="1">
    <name type="scientific">termite gut metagenome</name>
    <dbReference type="NCBI Taxonomy" id="433724"/>
    <lineage>
        <taxon>unclassified sequences</taxon>
        <taxon>metagenomes</taxon>
        <taxon>organismal metagenomes</taxon>
    </lineage>
</organism>
<protein>
    <submittedName>
        <fullName evidence="1">Uncharacterized protein</fullName>
    </submittedName>
</protein>
<name>A0A5J4PY29_9ZZZZ</name>
<gene>
    <name evidence="1" type="ORF">EZS27_035687</name>
</gene>
<dbReference type="EMBL" id="SNRY01006010">
    <property type="protein sequence ID" value="KAA6313558.1"/>
    <property type="molecule type" value="Genomic_DNA"/>
</dbReference>
<reference evidence="1" key="1">
    <citation type="submission" date="2019-03" db="EMBL/GenBank/DDBJ databases">
        <title>Single cell metagenomics reveals metabolic interactions within the superorganism composed of flagellate Streblomastix strix and complex community of Bacteroidetes bacteria on its surface.</title>
        <authorList>
            <person name="Treitli S.C."/>
            <person name="Kolisko M."/>
            <person name="Husnik F."/>
            <person name="Keeling P."/>
            <person name="Hampl V."/>
        </authorList>
    </citation>
    <scope>NUCLEOTIDE SEQUENCE</scope>
    <source>
        <strain evidence="1">STM</strain>
    </source>
</reference>
<sequence>MTAKGLRLPSMLLTPAFVAFFSLKKIKPVNYIKRFVAGINGVSTTDAN</sequence>
<proteinExistence type="predicted"/>
<accession>A0A5J4PY29</accession>
<dbReference type="AlphaFoldDB" id="A0A5J4PY29"/>
<comment type="caution">
    <text evidence="1">The sequence shown here is derived from an EMBL/GenBank/DDBJ whole genome shotgun (WGS) entry which is preliminary data.</text>
</comment>